<evidence type="ECO:0008006" key="4">
    <source>
        <dbReference type="Google" id="ProtNLM"/>
    </source>
</evidence>
<reference evidence="2" key="1">
    <citation type="submission" date="2021-02" db="EMBL/GenBank/DDBJ databases">
        <authorList>
            <person name="Han P."/>
        </authorList>
    </citation>
    <scope>NUCLEOTIDE SEQUENCE</scope>
    <source>
        <strain evidence="2">Candidatus Nitrotoga sp. ZN8</strain>
    </source>
</reference>
<dbReference type="Proteomes" id="UP000675882">
    <property type="component" value="Unassembled WGS sequence"/>
</dbReference>
<feature type="compositionally biased region" description="Basic and acidic residues" evidence="1">
    <location>
        <begin position="29"/>
        <end position="38"/>
    </location>
</feature>
<proteinExistence type="predicted"/>
<sequence length="85" mass="9550">MENALYLQKESASPIGVKRTRRKASTGKKKADVSPEKRQQMIAEAAYMRALNRNFEGGDPEADWYAAEAEIGLLISRWGESHNKP</sequence>
<feature type="compositionally biased region" description="Basic residues" evidence="1">
    <location>
        <begin position="18"/>
        <end position="28"/>
    </location>
</feature>
<gene>
    <name evidence="2" type="ORF">NTGZN8_280009</name>
</gene>
<comment type="caution">
    <text evidence="2">The sequence shown here is derived from an EMBL/GenBank/DDBJ whole genome shotgun (WGS) entry which is preliminary data.</text>
</comment>
<keyword evidence="3" id="KW-1185">Reference proteome</keyword>
<protein>
    <recommendedName>
        <fullName evidence="4">DUF2934 domain-containing protein</fullName>
    </recommendedName>
</protein>
<dbReference type="AlphaFoldDB" id="A0A916BDT1"/>
<dbReference type="InterPro" id="IPR021327">
    <property type="entry name" value="DUF2934"/>
</dbReference>
<name>A0A916BDT1_9PROT</name>
<evidence type="ECO:0000313" key="3">
    <source>
        <dbReference type="Proteomes" id="UP000675882"/>
    </source>
</evidence>
<accession>A0A916BDT1</accession>
<evidence type="ECO:0000313" key="2">
    <source>
        <dbReference type="EMBL" id="CAE6716639.1"/>
    </source>
</evidence>
<dbReference type="EMBL" id="CAJNBL010000021">
    <property type="protein sequence ID" value="CAE6716639.1"/>
    <property type="molecule type" value="Genomic_DNA"/>
</dbReference>
<dbReference type="Pfam" id="PF11154">
    <property type="entry name" value="DUF2934"/>
    <property type="match status" value="1"/>
</dbReference>
<feature type="region of interest" description="Disordered" evidence="1">
    <location>
        <begin position="1"/>
        <end position="38"/>
    </location>
</feature>
<evidence type="ECO:0000256" key="1">
    <source>
        <dbReference type="SAM" id="MobiDB-lite"/>
    </source>
</evidence>
<dbReference type="RefSeq" id="WP_213035953.1">
    <property type="nucleotide sequence ID" value="NZ_CAJNBL010000021.1"/>
</dbReference>
<organism evidence="2 3">
    <name type="scientific">Candidatus Nitrotoga fabula</name>
    <dbReference type="NCBI Taxonomy" id="2182327"/>
    <lineage>
        <taxon>Bacteria</taxon>
        <taxon>Pseudomonadati</taxon>
        <taxon>Pseudomonadota</taxon>
        <taxon>Betaproteobacteria</taxon>
        <taxon>Nitrosomonadales</taxon>
        <taxon>Gallionellaceae</taxon>
        <taxon>Candidatus Nitrotoga</taxon>
    </lineage>
</organism>